<sequence length="222" mass="23381">MRHLPWIALACVLLGLAPPPCRAGAWLPPRGTGFASTTTRLTWSQDVALQGWQAPQGRYDTLFLDYGLGDHLALGADLGRSISGGGKALVFLRWPLLGTGPLRVAAEMGLGRIAGTAALRPGLSVGLGHARGWLNADLLAEMRGTGETDLKLDLTLGAALPREAKLILQIQSGVQAGDAPFARFAPSVVLPLRRSLQTELGLSWGMAGDTSAGLLLGLWTEF</sequence>
<name>A0AAU8AD95_9RHOB</name>
<proteinExistence type="predicted"/>
<reference evidence="2" key="1">
    <citation type="submission" date="2023-02" db="EMBL/GenBank/DDBJ databases">
        <title>Description and genomic characterization of Salipiger bruguierae sp. nov., isolated from the sediment of mangrove plant Bruguiera sexangula.</title>
        <authorList>
            <person name="Long M."/>
        </authorList>
    </citation>
    <scope>NUCLEOTIDE SEQUENCE</scope>
    <source>
        <strain evidence="2">H15</strain>
    </source>
</reference>
<gene>
    <name evidence="2" type="ORF">PVT71_08265</name>
</gene>
<accession>A0AAU8AD95</accession>
<evidence type="ECO:0000313" key="2">
    <source>
        <dbReference type="EMBL" id="XCC92491.1"/>
    </source>
</evidence>
<feature type="chain" id="PRO_5043750626" evidence="1">
    <location>
        <begin position="24"/>
        <end position="222"/>
    </location>
</feature>
<dbReference type="RefSeq" id="WP_353471320.1">
    <property type="nucleotide sequence ID" value="NZ_CP123384.1"/>
</dbReference>
<dbReference type="EMBL" id="CP123384">
    <property type="protein sequence ID" value="XCC92491.1"/>
    <property type="molecule type" value="Genomic_DNA"/>
</dbReference>
<dbReference type="AlphaFoldDB" id="A0AAU8AD95"/>
<protein>
    <submittedName>
        <fullName evidence="2">Uncharacterized protein</fullName>
    </submittedName>
</protein>
<evidence type="ECO:0000256" key="1">
    <source>
        <dbReference type="SAM" id="SignalP"/>
    </source>
</evidence>
<keyword evidence="1" id="KW-0732">Signal</keyword>
<organism evidence="2">
    <name type="scientific">Alloyangia sp. H15</name>
    <dbReference type="NCBI Taxonomy" id="3029062"/>
    <lineage>
        <taxon>Bacteria</taxon>
        <taxon>Pseudomonadati</taxon>
        <taxon>Pseudomonadota</taxon>
        <taxon>Alphaproteobacteria</taxon>
        <taxon>Rhodobacterales</taxon>
        <taxon>Roseobacteraceae</taxon>
        <taxon>Alloyangia</taxon>
    </lineage>
</organism>
<feature type="signal peptide" evidence="1">
    <location>
        <begin position="1"/>
        <end position="23"/>
    </location>
</feature>